<dbReference type="PANTHER" id="PTHR12704:SF2">
    <property type="entry name" value="GOLGI PHOSPHOPROTEIN 3 HOMOLOG SAURON"/>
    <property type="match status" value="1"/>
</dbReference>
<dbReference type="EMBL" id="JACHMM010000001">
    <property type="protein sequence ID" value="MBB5791153.1"/>
    <property type="molecule type" value="Genomic_DNA"/>
</dbReference>
<dbReference type="GO" id="GO:0012505">
    <property type="term" value="C:endomembrane system"/>
    <property type="evidence" value="ECO:0007669"/>
    <property type="project" value="UniProtKB-ARBA"/>
</dbReference>
<evidence type="ECO:0000256" key="2">
    <source>
        <dbReference type="ARBA" id="ARBA00023034"/>
    </source>
</evidence>
<protein>
    <recommendedName>
        <fullName evidence="7">GPP34 family phosphoprotein</fullName>
    </recommendedName>
</protein>
<comment type="subcellular location">
    <subcellularLocation>
        <location evidence="1">Golgi apparatus membrane</location>
        <topology evidence="1">Peripheral membrane protein</topology>
        <orientation evidence="1">Cytoplasmic side</orientation>
    </subcellularLocation>
</comment>
<dbReference type="GO" id="GO:0048194">
    <property type="term" value="P:Golgi vesicle budding"/>
    <property type="evidence" value="ECO:0007669"/>
    <property type="project" value="TreeGrafter"/>
</dbReference>
<dbReference type="RefSeq" id="WP_184827691.1">
    <property type="nucleotide sequence ID" value="NZ_JACHMM010000001.1"/>
</dbReference>
<gene>
    <name evidence="5" type="ORF">HD601_005728</name>
</gene>
<dbReference type="GO" id="GO:0007030">
    <property type="term" value="P:Golgi organization"/>
    <property type="evidence" value="ECO:0007669"/>
    <property type="project" value="TreeGrafter"/>
</dbReference>
<organism evidence="5 6">
    <name type="scientific">Jiangella mangrovi</name>
    <dbReference type="NCBI Taxonomy" id="1524084"/>
    <lineage>
        <taxon>Bacteria</taxon>
        <taxon>Bacillati</taxon>
        <taxon>Actinomycetota</taxon>
        <taxon>Actinomycetes</taxon>
        <taxon>Jiangellales</taxon>
        <taxon>Jiangellaceae</taxon>
        <taxon>Jiangella</taxon>
    </lineage>
</organism>
<evidence type="ECO:0000256" key="1">
    <source>
        <dbReference type="ARBA" id="ARBA00004255"/>
    </source>
</evidence>
<keyword evidence="2" id="KW-0333">Golgi apparatus</keyword>
<evidence type="ECO:0000256" key="4">
    <source>
        <dbReference type="ARBA" id="ARBA00023136"/>
    </source>
</evidence>
<reference evidence="5 6" key="1">
    <citation type="submission" date="2020-08" db="EMBL/GenBank/DDBJ databases">
        <title>Sequencing the genomes of 1000 actinobacteria strains.</title>
        <authorList>
            <person name="Klenk H.-P."/>
        </authorList>
    </citation>
    <scope>NUCLEOTIDE SEQUENCE [LARGE SCALE GENOMIC DNA]</scope>
    <source>
        <strain evidence="5 6">DSM 102122</strain>
    </source>
</reference>
<evidence type="ECO:0000256" key="3">
    <source>
        <dbReference type="ARBA" id="ARBA00023121"/>
    </source>
</evidence>
<accession>A0A7W9GWN8</accession>
<dbReference type="Pfam" id="PF05719">
    <property type="entry name" value="GPP34"/>
    <property type="match status" value="1"/>
</dbReference>
<dbReference type="InterPro" id="IPR008628">
    <property type="entry name" value="GPP34-like"/>
</dbReference>
<keyword evidence="6" id="KW-1185">Reference proteome</keyword>
<dbReference type="AlphaFoldDB" id="A0A7W9GWN8"/>
<evidence type="ECO:0008006" key="7">
    <source>
        <dbReference type="Google" id="ProtNLM"/>
    </source>
</evidence>
<sequence length="229" mass="24358">MENDLLIVEDLMLLLLDDDHGIPAGAGTLYYTLGGAMLVDLALRGRIEIDEGHAGLNGPKVLAVDGDPLADPLLRDAHEKVAEKPRGVQTLLITLGSGLDTQVVDRLVERGLLRREKKKLLRLFPTTSLEVEDGRHEAELRRRARAVLEDGAPPDPHTAAVLGLVSASGTLPSIRPALATWSSTTYQRAKELEQGHWGAEAVNAAVMRTAAAVAAASAVAITTVTTTTT</sequence>
<keyword evidence="4" id="KW-0472">Membrane</keyword>
<dbReference type="GO" id="GO:0070273">
    <property type="term" value="F:phosphatidylinositol-4-phosphate binding"/>
    <property type="evidence" value="ECO:0007669"/>
    <property type="project" value="InterPro"/>
</dbReference>
<comment type="caution">
    <text evidence="5">The sequence shown here is derived from an EMBL/GenBank/DDBJ whole genome shotgun (WGS) entry which is preliminary data.</text>
</comment>
<keyword evidence="3" id="KW-0446">Lipid-binding</keyword>
<dbReference type="Proteomes" id="UP000542813">
    <property type="component" value="Unassembled WGS sequence"/>
</dbReference>
<dbReference type="Gene3D" id="1.10.3630.10">
    <property type="entry name" value="yeast vps74-n-term truncation variant domain like"/>
    <property type="match status" value="1"/>
</dbReference>
<dbReference type="GO" id="GO:0006890">
    <property type="term" value="P:retrograde vesicle-mediated transport, Golgi to endoplasmic reticulum"/>
    <property type="evidence" value="ECO:0007669"/>
    <property type="project" value="TreeGrafter"/>
</dbReference>
<evidence type="ECO:0000313" key="6">
    <source>
        <dbReference type="Proteomes" id="UP000542813"/>
    </source>
</evidence>
<name>A0A7W9GWN8_9ACTN</name>
<dbReference type="InterPro" id="IPR038261">
    <property type="entry name" value="GPP34-like_sf"/>
</dbReference>
<dbReference type="GO" id="GO:0005829">
    <property type="term" value="C:cytosol"/>
    <property type="evidence" value="ECO:0007669"/>
    <property type="project" value="TreeGrafter"/>
</dbReference>
<evidence type="ECO:0000313" key="5">
    <source>
        <dbReference type="EMBL" id="MBB5791153.1"/>
    </source>
</evidence>
<dbReference type="GO" id="GO:0043001">
    <property type="term" value="P:Golgi to plasma membrane protein transport"/>
    <property type="evidence" value="ECO:0007669"/>
    <property type="project" value="TreeGrafter"/>
</dbReference>
<proteinExistence type="predicted"/>
<dbReference type="PANTHER" id="PTHR12704">
    <property type="entry name" value="TRANS-GOLGI PROTEIN GMX33"/>
    <property type="match status" value="1"/>
</dbReference>